<dbReference type="AlphaFoldDB" id="A0A4C1WTN4"/>
<organism evidence="2 3">
    <name type="scientific">Eumeta variegata</name>
    <name type="common">Bagworm moth</name>
    <name type="synonym">Eumeta japonica</name>
    <dbReference type="NCBI Taxonomy" id="151549"/>
    <lineage>
        <taxon>Eukaryota</taxon>
        <taxon>Metazoa</taxon>
        <taxon>Ecdysozoa</taxon>
        <taxon>Arthropoda</taxon>
        <taxon>Hexapoda</taxon>
        <taxon>Insecta</taxon>
        <taxon>Pterygota</taxon>
        <taxon>Neoptera</taxon>
        <taxon>Endopterygota</taxon>
        <taxon>Lepidoptera</taxon>
        <taxon>Glossata</taxon>
        <taxon>Ditrysia</taxon>
        <taxon>Tineoidea</taxon>
        <taxon>Psychidae</taxon>
        <taxon>Oiketicinae</taxon>
        <taxon>Eumeta</taxon>
    </lineage>
</organism>
<keyword evidence="3" id="KW-1185">Reference proteome</keyword>
<reference evidence="2 3" key="1">
    <citation type="journal article" date="2019" name="Commun. Biol.">
        <title>The bagworm genome reveals a unique fibroin gene that provides high tensile strength.</title>
        <authorList>
            <person name="Kono N."/>
            <person name="Nakamura H."/>
            <person name="Ohtoshi R."/>
            <person name="Tomita M."/>
            <person name="Numata K."/>
            <person name="Arakawa K."/>
        </authorList>
    </citation>
    <scope>NUCLEOTIDE SEQUENCE [LARGE SCALE GENOMIC DNA]</scope>
</reference>
<feature type="region of interest" description="Disordered" evidence="1">
    <location>
        <begin position="35"/>
        <end position="65"/>
    </location>
</feature>
<name>A0A4C1WTN4_EUMVA</name>
<protein>
    <submittedName>
        <fullName evidence="2">Uncharacterized protein</fullName>
    </submittedName>
</protein>
<evidence type="ECO:0000256" key="1">
    <source>
        <dbReference type="SAM" id="MobiDB-lite"/>
    </source>
</evidence>
<sequence>MSSGLRRDCPGHAPVRFDHTTHSIDVFVIHSGRHAHTDTDKTRTHYPRQLPYPPETGRPRRRTACAAARRSGFSLYFSGSQRKPRNARRRPSERLPCVPVYNLAHFTVNCQNDNYKGKQNIL</sequence>
<proteinExistence type="predicted"/>
<comment type="caution">
    <text evidence="2">The sequence shown here is derived from an EMBL/GenBank/DDBJ whole genome shotgun (WGS) entry which is preliminary data.</text>
</comment>
<dbReference type="Proteomes" id="UP000299102">
    <property type="component" value="Unassembled WGS sequence"/>
</dbReference>
<evidence type="ECO:0000313" key="2">
    <source>
        <dbReference type="EMBL" id="GBP54748.1"/>
    </source>
</evidence>
<dbReference type="EMBL" id="BGZK01000654">
    <property type="protein sequence ID" value="GBP54748.1"/>
    <property type="molecule type" value="Genomic_DNA"/>
</dbReference>
<gene>
    <name evidence="2" type="ORF">EVAR_90031_1</name>
</gene>
<accession>A0A4C1WTN4</accession>
<evidence type="ECO:0000313" key="3">
    <source>
        <dbReference type="Proteomes" id="UP000299102"/>
    </source>
</evidence>